<evidence type="ECO:0000256" key="9">
    <source>
        <dbReference type="ARBA" id="ARBA00023242"/>
    </source>
</evidence>
<dbReference type="OMA" id="FCEYYHP"/>
<dbReference type="Pfam" id="PF14608">
    <property type="entry name" value="zf-CCCH_2"/>
    <property type="match status" value="5"/>
</dbReference>
<dbReference type="AlphaFoldDB" id="A0A9U8ENV0"/>
<evidence type="ECO:0000259" key="12">
    <source>
        <dbReference type="PROSITE" id="PS50103"/>
    </source>
</evidence>
<feature type="region of interest" description="Disordered" evidence="11">
    <location>
        <begin position="83"/>
        <end position="187"/>
    </location>
</feature>
<dbReference type="InterPro" id="IPR040366">
    <property type="entry name" value="Nab2/ZC3H14"/>
</dbReference>
<keyword evidence="5" id="KW-0677">Repeat</keyword>
<dbReference type="PANTHER" id="PTHR14738">
    <property type="entry name" value="ZINC FINGER CCCH DOMAIN-CONTAINING PROTEIN 14"/>
    <property type="match status" value="1"/>
</dbReference>
<feature type="compositionally biased region" description="Basic and acidic residues" evidence="11">
    <location>
        <begin position="385"/>
        <end position="442"/>
    </location>
</feature>
<name>A0A9U8ENV0_BIOGL</name>
<gene>
    <name evidence="14" type="primary">LOC106079297</name>
</gene>
<comment type="subcellular location">
    <subcellularLocation>
        <location evidence="1">Nucleus speckle</location>
    </subcellularLocation>
</comment>
<dbReference type="KEGG" id="bgt:106079297"/>
<dbReference type="GO" id="GO:0043488">
    <property type="term" value="P:regulation of mRNA stability"/>
    <property type="evidence" value="ECO:0007669"/>
    <property type="project" value="InterPro"/>
</dbReference>
<evidence type="ECO:0000256" key="4">
    <source>
        <dbReference type="ARBA" id="ARBA00022723"/>
    </source>
</evidence>
<dbReference type="Proteomes" id="UP001165740">
    <property type="component" value="Chromosome 10"/>
</dbReference>
<feature type="region of interest" description="Disordered" evidence="11">
    <location>
        <begin position="336"/>
        <end position="442"/>
    </location>
</feature>
<evidence type="ECO:0000256" key="10">
    <source>
        <dbReference type="PROSITE-ProRule" id="PRU00723"/>
    </source>
</evidence>
<dbReference type="PROSITE" id="PS50103">
    <property type="entry name" value="ZF_C3H1"/>
    <property type="match status" value="1"/>
</dbReference>
<keyword evidence="8" id="KW-0694">RNA-binding</keyword>
<keyword evidence="7 10" id="KW-0862">Zinc</keyword>
<evidence type="ECO:0000256" key="6">
    <source>
        <dbReference type="ARBA" id="ARBA00022771"/>
    </source>
</evidence>
<evidence type="ECO:0000256" key="5">
    <source>
        <dbReference type="ARBA" id="ARBA00022737"/>
    </source>
</evidence>
<feature type="compositionally biased region" description="Low complexity" evidence="11">
    <location>
        <begin position="945"/>
        <end position="971"/>
    </location>
</feature>
<reference evidence="14" key="1">
    <citation type="submission" date="2025-08" db="UniProtKB">
        <authorList>
            <consortium name="RefSeq"/>
        </authorList>
    </citation>
    <scope>IDENTIFICATION</scope>
</reference>
<evidence type="ECO:0000256" key="3">
    <source>
        <dbReference type="ARBA" id="ARBA00015071"/>
    </source>
</evidence>
<feature type="compositionally biased region" description="Basic and acidic residues" evidence="11">
    <location>
        <begin position="108"/>
        <end position="124"/>
    </location>
</feature>
<evidence type="ECO:0000256" key="11">
    <source>
        <dbReference type="SAM" id="MobiDB-lite"/>
    </source>
</evidence>
<keyword evidence="13" id="KW-1185">Reference proteome</keyword>
<dbReference type="InterPro" id="IPR000571">
    <property type="entry name" value="Znf_CCCH"/>
</dbReference>
<comment type="similarity">
    <text evidence="2">Belongs to the ZC3H14 family.</text>
</comment>
<evidence type="ECO:0000256" key="7">
    <source>
        <dbReference type="ARBA" id="ARBA00022833"/>
    </source>
</evidence>
<feature type="domain" description="C3H1-type" evidence="12">
    <location>
        <begin position="811"/>
        <end position="831"/>
    </location>
</feature>
<dbReference type="GeneID" id="106079297"/>
<keyword evidence="6 10" id="KW-0863">Zinc-finger</keyword>
<feature type="compositionally biased region" description="Basic and acidic residues" evidence="11">
    <location>
        <begin position="145"/>
        <end position="175"/>
    </location>
</feature>
<dbReference type="GO" id="GO:0008270">
    <property type="term" value="F:zinc ion binding"/>
    <property type="evidence" value="ECO:0007669"/>
    <property type="project" value="UniProtKB-KW"/>
</dbReference>
<evidence type="ECO:0000313" key="14">
    <source>
        <dbReference type="RefSeq" id="XP_013095904.2"/>
    </source>
</evidence>
<sequence>MEVSTEISQKIRSAIKAKLMELGAYVDDELPDYIMVMVANKKSRSQMSSDLCLFLGTNTDAFTGWLHGLLGKLQTITVESSDKLKTKATKERKKDKKEGKDKKKSKKHNSESSKKKNETSDKNESSSVQLKPLALDKDEVETNIDPDKDINLKSKPQIESDSIELPHESSKEVDVNKTTQSHSIMQEDVEDVRQLLVTGAQADELAEELETTEEEVKKSVSEDSKVLKLIGSNKPSAKVISAPSERRSRSPTPDKPNDHLPAVNRKRKIPTSVVAHVSKKSDNDEEEYDPYNPAVGSVASVVKVTSRRSSVPASLQANRALLLKAMSEAEKSIAVKRKVAATRPISRRDSPNEYSPKRKRLDPSPPPYIPSRKEASSGKSSSVTELRHLSHNDARHTLGKDKKGLTSRSRREEQQRAVEHERNVSTKSDSVHTSEKSGKETKETYIQIERQVKGDADIGAVKNFQITARVVSPKDIKVEREDSSVVDVKSSITSRLGKVIVKRRSSDVRNDIQLNKLKLRPEEVRGRSGSRVISRLGKAAVQKQCEAAVQSLKSSIRASDKAKVTASPDSRVVCCDNDTLAGAAEEDVLDLDETRDVKTSDAEENMSDDLAQMLDDDLEPEMLDQHDEFTLDLEDDDITNVVGEIDDEDVDSAKAVGKVEDSKAGTRFIVTLDGVDERQFDVSDSRQAHPGVAIPLQAAETQKEKLLLDLLTAQTRSALQQSILPLTQVSQVLSSKMQPPRIQQFSINLRDSDDEHEDKDVINKVTFDQNPENGEDNLVSALKKAKMSERCKFWPACAAGAGCEYHHPTMHCKTFPNCKFGDKCLFIHPNCKFDSKCSRPDCPFTHTSRRPNLSSAAHVITIPQPHVILSTAPPPPPSYSASSQVTCRYFPNCYNINCVFLHPKPCRFGSTCKNSTCTFYHPPLPGRSKLKWQAQSETSKTKQQVSGVDTTVTSKSTVSPSHSAAVSSTSQ</sequence>
<dbReference type="Gene3D" id="4.10.1000.30">
    <property type="match status" value="1"/>
</dbReference>
<proteinExistence type="inferred from homology"/>
<dbReference type="Gene3D" id="4.10.1000.40">
    <property type="match status" value="1"/>
</dbReference>
<accession>A0A9U8ENV0</accession>
<dbReference type="GO" id="GO:0008143">
    <property type="term" value="F:poly(A) binding"/>
    <property type="evidence" value="ECO:0007669"/>
    <property type="project" value="InterPro"/>
</dbReference>
<dbReference type="PANTHER" id="PTHR14738:SF29">
    <property type="entry name" value="ZINC FINGER CCCH DOMAIN-CONTAINING PROTEIN 14"/>
    <property type="match status" value="1"/>
</dbReference>
<dbReference type="GO" id="GO:0005737">
    <property type="term" value="C:cytoplasm"/>
    <property type="evidence" value="ECO:0007669"/>
    <property type="project" value="TreeGrafter"/>
</dbReference>
<keyword evidence="4 10" id="KW-0479">Metal-binding</keyword>
<dbReference type="Gene3D" id="1.20.1390.10">
    <property type="entry name" value="PWI domain"/>
    <property type="match status" value="1"/>
</dbReference>
<dbReference type="OrthoDB" id="5589010at2759"/>
<dbReference type="FunFam" id="4.10.1000.30:FF:000001">
    <property type="entry name" value="Zinc finger CCCH domain-containing protein 14"/>
    <property type="match status" value="1"/>
</dbReference>
<protein>
    <recommendedName>
        <fullName evidence="3">Zinc finger CCCH domain-containing protein 14</fullName>
    </recommendedName>
</protein>
<feature type="zinc finger region" description="C3H1-type" evidence="10">
    <location>
        <begin position="811"/>
        <end position="831"/>
    </location>
</feature>
<evidence type="ECO:0000256" key="2">
    <source>
        <dbReference type="ARBA" id="ARBA00008423"/>
    </source>
</evidence>
<feature type="compositionally biased region" description="Polar residues" evidence="11">
    <location>
        <begin position="933"/>
        <end position="944"/>
    </location>
</feature>
<evidence type="ECO:0000313" key="13">
    <source>
        <dbReference type="Proteomes" id="UP001165740"/>
    </source>
</evidence>
<evidence type="ECO:0000256" key="1">
    <source>
        <dbReference type="ARBA" id="ARBA00004324"/>
    </source>
</evidence>
<feature type="region of interest" description="Disordered" evidence="11">
    <location>
        <begin position="205"/>
        <end position="293"/>
    </location>
</feature>
<feature type="compositionally biased region" description="Basic and acidic residues" evidence="11">
    <location>
        <begin position="214"/>
        <end position="226"/>
    </location>
</feature>
<dbReference type="RefSeq" id="XP_013095904.2">
    <property type="nucleotide sequence ID" value="XM_013240450.2"/>
</dbReference>
<dbReference type="FunFam" id="4.10.1000.40:FF:000006">
    <property type="entry name" value="Zinc finger CCCH domain-containing protein 14"/>
    <property type="match status" value="1"/>
</dbReference>
<dbReference type="GO" id="GO:0016607">
    <property type="term" value="C:nuclear speck"/>
    <property type="evidence" value="ECO:0007669"/>
    <property type="project" value="UniProtKB-SubCell"/>
</dbReference>
<keyword evidence="9" id="KW-0539">Nucleus</keyword>
<evidence type="ECO:0000256" key="8">
    <source>
        <dbReference type="ARBA" id="ARBA00022884"/>
    </source>
</evidence>
<feature type="region of interest" description="Disordered" evidence="11">
    <location>
        <begin position="931"/>
        <end position="971"/>
    </location>
</feature>
<organism evidence="13 14">
    <name type="scientific">Biomphalaria glabrata</name>
    <name type="common">Bloodfluke planorb</name>
    <name type="synonym">Freshwater snail</name>
    <dbReference type="NCBI Taxonomy" id="6526"/>
    <lineage>
        <taxon>Eukaryota</taxon>
        <taxon>Metazoa</taxon>
        <taxon>Spiralia</taxon>
        <taxon>Lophotrochozoa</taxon>
        <taxon>Mollusca</taxon>
        <taxon>Gastropoda</taxon>
        <taxon>Heterobranchia</taxon>
        <taxon>Euthyneura</taxon>
        <taxon>Panpulmonata</taxon>
        <taxon>Hygrophila</taxon>
        <taxon>Lymnaeoidea</taxon>
        <taxon>Planorbidae</taxon>
        <taxon>Biomphalaria</taxon>
    </lineage>
</organism>